<sequence length="373" mass="40659">MNKLTLGIVAAILSTSANAEYKFTDLHFSGDHPYSQVYAINDLNQAVGFEFIKAGPVTWKTPTLWDINSETKTYLLEPRNNRDAQALDINNKGDVVVTVSDNFNLGLHGYLFTNGSKEEIKLPANVNPLVRDLDINESSKFIGRVFSDIGANTALWENPNTPIVLNKVVNAINDRGQMAGQITLNGERHAALFDGNATIDIGTGYDWIRSAEAIDLNNNGQVIATGFGAGSFLGHKSFLWDNGHIRSLQSVNGPSDANSINDFGIVVGNQFIDRGFSSEILNSAAVIWDGHNQFNLNDFLDQDTKDAGWILVTANDINNKGWIVGEALNTITEGLHAYALSPDEMLSPIPEPSTYLMLLAGLGLLGYMGRRTV</sequence>
<feature type="domain" description="Ice-binding protein C-terminal" evidence="2">
    <location>
        <begin position="348"/>
        <end position="371"/>
    </location>
</feature>
<proteinExistence type="predicted"/>
<name>A0A1H9EA25_9PROT</name>
<organism evidence="3 4">
    <name type="scientific">Nitrosomonas ureae</name>
    <dbReference type="NCBI Taxonomy" id="44577"/>
    <lineage>
        <taxon>Bacteria</taxon>
        <taxon>Pseudomonadati</taxon>
        <taxon>Pseudomonadota</taxon>
        <taxon>Betaproteobacteria</taxon>
        <taxon>Nitrosomonadales</taxon>
        <taxon>Nitrosomonadaceae</taxon>
        <taxon>Nitrosomonas</taxon>
    </lineage>
</organism>
<feature type="signal peptide" evidence="1">
    <location>
        <begin position="1"/>
        <end position="19"/>
    </location>
</feature>
<feature type="chain" id="PRO_5010374500" evidence="1">
    <location>
        <begin position="20"/>
        <end position="373"/>
    </location>
</feature>
<evidence type="ECO:0000256" key="1">
    <source>
        <dbReference type="SAM" id="SignalP"/>
    </source>
</evidence>
<dbReference type="NCBIfam" id="TIGR02595">
    <property type="entry name" value="PEP_CTERM"/>
    <property type="match status" value="1"/>
</dbReference>
<accession>A0A1H9EA25</accession>
<dbReference type="EMBL" id="FOFX01000029">
    <property type="protein sequence ID" value="SEQ22509.1"/>
    <property type="molecule type" value="Genomic_DNA"/>
</dbReference>
<dbReference type="AlphaFoldDB" id="A0A1H9EA25"/>
<keyword evidence="1" id="KW-0732">Signal</keyword>
<dbReference type="RefSeq" id="WP_074721380.1">
    <property type="nucleotide sequence ID" value="NZ_FOFX01000029.1"/>
</dbReference>
<evidence type="ECO:0000259" key="2">
    <source>
        <dbReference type="Pfam" id="PF07589"/>
    </source>
</evidence>
<dbReference type="Pfam" id="PF07589">
    <property type="entry name" value="PEP-CTERM"/>
    <property type="match status" value="1"/>
</dbReference>
<protein>
    <submittedName>
        <fullName evidence="3">PEP-CTERM protein-sorting domain-containing protein</fullName>
    </submittedName>
</protein>
<evidence type="ECO:0000313" key="3">
    <source>
        <dbReference type="EMBL" id="SEQ22509.1"/>
    </source>
</evidence>
<dbReference type="InterPro" id="IPR013424">
    <property type="entry name" value="Ice-binding_C"/>
</dbReference>
<reference evidence="3 4" key="1">
    <citation type="submission" date="2016-10" db="EMBL/GenBank/DDBJ databases">
        <authorList>
            <person name="de Groot N.N."/>
        </authorList>
    </citation>
    <scope>NUCLEOTIDE SEQUENCE [LARGE SCALE GENOMIC DNA]</scope>
    <source>
        <strain evidence="3 4">Nm9</strain>
    </source>
</reference>
<gene>
    <name evidence="3" type="ORF">SAMN05421510_102926</name>
</gene>
<evidence type="ECO:0000313" key="4">
    <source>
        <dbReference type="Proteomes" id="UP000181998"/>
    </source>
</evidence>
<dbReference type="Proteomes" id="UP000181998">
    <property type="component" value="Unassembled WGS sequence"/>
</dbReference>